<dbReference type="EMBL" id="JANPWB010000001">
    <property type="protein sequence ID" value="KAJ1216547.1"/>
    <property type="molecule type" value="Genomic_DNA"/>
</dbReference>
<dbReference type="Proteomes" id="UP001066276">
    <property type="component" value="Chromosome 1_1"/>
</dbReference>
<feature type="compositionally biased region" description="Basic and acidic residues" evidence="1">
    <location>
        <begin position="73"/>
        <end position="82"/>
    </location>
</feature>
<name>A0AAV7WR14_PLEWA</name>
<proteinExistence type="predicted"/>
<evidence type="ECO:0000313" key="2">
    <source>
        <dbReference type="EMBL" id="KAJ1216547.1"/>
    </source>
</evidence>
<keyword evidence="3" id="KW-1185">Reference proteome</keyword>
<evidence type="ECO:0000256" key="1">
    <source>
        <dbReference type="SAM" id="MobiDB-lite"/>
    </source>
</evidence>
<organism evidence="2 3">
    <name type="scientific">Pleurodeles waltl</name>
    <name type="common">Iberian ribbed newt</name>
    <dbReference type="NCBI Taxonomy" id="8319"/>
    <lineage>
        <taxon>Eukaryota</taxon>
        <taxon>Metazoa</taxon>
        <taxon>Chordata</taxon>
        <taxon>Craniata</taxon>
        <taxon>Vertebrata</taxon>
        <taxon>Euteleostomi</taxon>
        <taxon>Amphibia</taxon>
        <taxon>Batrachia</taxon>
        <taxon>Caudata</taxon>
        <taxon>Salamandroidea</taxon>
        <taxon>Salamandridae</taxon>
        <taxon>Pleurodelinae</taxon>
        <taxon>Pleurodeles</taxon>
    </lineage>
</organism>
<sequence>MLGVTWGSWVVAGRKKREREERKERAVTAIASTVLRGGAAVGCHELRTLSRPQIEGPDTLPTTLAVDLGPARHIEGPEKAGDRPAFVETSSWKPVA</sequence>
<dbReference type="AlphaFoldDB" id="A0AAV7WR14"/>
<comment type="caution">
    <text evidence="2">The sequence shown here is derived from an EMBL/GenBank/DDBJ whole genome shotgun (WGS) entry which is preliminary data.</text>
</comment>
<protein>
    <submittedName>
        <fullName evidence="2">Uncharacterized protein</fullName>
    </submittedName>
</protein>
<accession>A0AAV7WR14</accession>
<reference evidence="2" key="1">
    <citation type="journal article" date="2022" name="bioRxiv">
        <title>Sequencing and chromosome-scale assembly of the giantPleurodeles waltlgenome.</title>
        <authorList>
            <person name="Brown T."/>
            <person name="Elewa A."/>
            <person name="Iarovenko S."/>
            <person name="Subramanian E."/>
            <person name="Araus A.J."/>
            <person name="Petzold A."/>
            <person name="Susuki M."/>
            <person name="Suzuki K.-i.T."/>
            <person name="Hayashi T."/>
            <person name="Toyoda A."/>
            <person name="Oliveira C."/>
            <person name="Osipova E."/>
            <person name="Leigh N.D."/>
            <person name="Simon A."/>
            <person name="Yun M.H."/>
        </authorList>
    </citation>
    <scope>NUCLEOTIDE SEQUENCE</scope>
    <source>
        <strain evidence="2">20211129_DDA</strain>
        <tissue evidence="2">Liver</tissue>
    </source>
</reference>
<feature type="region of interest" description="Disordered" evidence="1">
    <location>
        <begin position="73"/>
        <end position="96"/>
    </location>
</feature>
<gene>
    <name evidence="2" type="ORF">NDU88_004148</name>
</gene>
<evidence type="ECO:0000313" key="3">
    <source>
        <dbReference type="Proteomes" id="UP001066276"/>
    </source>
</evidence>